<dbReference type="GO" id="GO:0009279">
    <property type="term" value="C:cell outer membrane"/>
    <property type="evidence" value="ECO:0007669"/>
    <property type="project" value="UniProtKB-SubCell"/>
</dbReference>
<dbReference type="Pfam" id="PF02321">
    <property type="entry name" value="OEP"/>
    <property type="match status" value="1"/>
</dbReference>
<evidence type="ECO:0000256" key="2">
    <source>
        <dbReference type="ARBA" id="ARBA00007613"/>
    </source>
</evidence>
<reference evidence="9 10" key="1">
    <citation type="submission" date="2020-08" db="EMBL/GenBank/DDBJ databases">
        <title>Croceimicrobium hydrocarbonivorans gen. nov., sp. nov., a novel marine bacterium isolated from a bacterial consortium that degrades polyethylene terephthalate.</title>
        <authorList>
            <person name="Liu R."/>
        </authorList>
    </citation>
    <scope>NUCLEOTIDE SEQUENCE [LARGE SCALE GENOMIC DNA]</scope>
    <source>
        <strain evidence="9 10">A20-9</strain>
    </source>
</reference>
<keyword evidence="3" id="KW-0813">Transport</keyword>
<proteinExistence type="inferred from homology"/>
<keyword evidence="5" id="KW-0812">Transmembrane</keyword>
<dbReference type="PANTHER" id="PTHR30026">
    <property type="entry name" value="OUTER MEMBRANE PROTEIN TOLC"/>
    <property type="match status" value="1"/>
</dbReference>
<name>A0A7H0VEC6_9FLAO</name>
<keyword evidence="6" id="KW-0472">Membrane</keyword>
<evidence type="ECO:0000256" key="7">
    <source>
        <dbReference type="ARBA" id="ARBA00023237"/>
    </source>
</evidence>
<dbReference type="InterPro" id="IPR003423">
    <property type="entry name" value="OMP_efflux"/>
</dbReference>
<dbReference type="EMBL" id="CP060139">
    <property type="protein sequence ID" value="QNR24074.1"/>
    <property type="molecule type" value="Genomic_DNA"/>
</dbReference>
<evidence type="ECO:0000313" key="9">
    <source>
        <dbReference type="EMBL" id="QNR24074.1"/>
    </source>
</evidence>
<comment type="subcellular location">
    <subcellularLocation>
        <location evidence="1">Cell outer membrane</location>
    </subcellularLocation>
</comment>
<organism evidence="9 10">
    <name type="scientific">Croceimicrobium hydrocarbonivorans</name>
    <dbReference type="NCBI Taxonomy" id="2761580"/>
    <lineage>
        <taxon>Bacteria</taxon>
        <taxon>Pseudomonadati</taxon>
        <taxon>Bacteroidota</taxon>
        <taxon>Flavobacteriia</taxon>
        <taxon>Flavobacteriales</taxon>
        <taxon>Owenweeksiaceae</taxon>
        <taxon>Croceimicrobium</taxon>
    </lineage>
</organism>
<evidence type="ECO:0000256" key="1">
    <source>
        <dbReference type="ARBA" id="ARBA00004442"/>
    </source>
</evidence>
<feature type="chain" id="PRO_5028987941" evidence="8">
    <location>
        <begin position="23"/>
        <end position="463"/>
    </location>
</feature>
<dbReference type="GO" id="GO:0015288">
    <property type="term" value="F:porin activity"/>
    <property type="evidence" value="ECO:0007669"/>
    <property type="project" value="TreeGrafter"/>
</dbReference>
<evidence type="ECO:0000256" key="5">
    <source>
        <dbReference type="ARBA" id="ARBA00022692"/>
    </source>
</evidence>
<dbReference type="PANTHER" id="PTHR30026:SF20">
    <property type="entry name" value="OUTER MEMBRANE PROTEIN TOLC"/>
    <property type="match status" value="1"/>
</dbReference>
<evidence type="ECO:0000313" key="10">
    <source>
        <dbReference type="Proteomes" id="UP000516305"/>
    </source>
</evidence>
<dbReference type="RefSeq" id="WP_210758608.1">
    <property type="nucleotide sequence ID" value="NZ_CP060139.1"/>
</dbReference>
<keyword evidence="7" id="KW-0998">Cell outer membrane</keyword>
<dbReference type="Proteomes" id="UP000516305">
    <property type="component" value="Chromosome"/>
</dbReference>
<dbReference type="InterPro" id="IPR051906">
    <property type="entry name" value="TolC-like"/>
</dbReference>
<accession>A0A7H0VEC6</accession>
<protein>
    <submittedName>
        <fullName evidence="9">TolC family protein</fullName>
    </submittedName>
</protein>
<dbReference type="Gene3D" id="1.20.1600.10">
    <property type="entry name" value="Outer membrane efflux proteins (OEP)"/>
    <property type="match status" value="1"/>
</dbReference>
<evidence type="ECO:0000256" key="8">
    <source>
        <dbReference type="SAM" id="SignalP"/>
    </source>
</evidence>
<keyword evidence="8" id="KW-0732">Signal</keyword>
<gene>
    <name evidence="9" type="ORF">H4K34_17150</name>
</gene>
<evidence type="ECO:0000256" key="6">
    <source>
        <dbReference type="ARBA" id="ARBA00023136"/>
    </source>
</evidence>
<dbReference type="SUPFAM" id="SSF56954">
    <property type="entry name" value="Outer membrane efflux proteins (OEP)"/>
    <property type="match status" value="1"/>
</dbReference>
<evidence type="ECO:0000256" key="4">
    <source>
        <dbReference type="ARBA" id="ARBA00022452"/>
    </source>
</evidence>
<dbReference type="AlphaFoldDB" id="A0A7H0VEC6"/>
<evidence type="ECO:0000256" key="3">
    <source>
        <dbReference type="ARBA" id="ARBA00022448"/>
    </source>
</evidence>
<comment type="similarity">
    <text evidence="2">Belongs to the outer membrane factor (OMF) (TC 1.B.17) family.</text>
</comment>
<dbReference type="GO" id="GO:1990281">
    <property type="term" value="C:efflux pump complex"/>
    <property type="evidence" value="ECO:0007669"/>
    <property type="project" value="TreeGrafter"/>
</dbReference>
<keyword evidence="10" id="KW-1185">Reference proteome</keyword>
<dbReference type="KEGG" id="chyd:H4K34_17150"/>
<sequence>MLRNKLLILGLSLILVSSKLSAQSPDSIAFPVDSFMTIVLEQHPMAQKARLIEEQARAAKLKASGAFDPKLFSEVEQKRYGDYLYYSLQNSGLEIPAWFGFKAKAGYELNEGVYLNNENTVPASGLWYGDISWTLGQGLFLDERRASLKQARLLEESAEFEIQLALNELLKNALQAYWDWYAAYQEYNIYQQAYEMAQFRFEALKRSALIGDKPAIDTLESLIQVQDRQIKLQAAEAQIIQTRNHLNTFLWLDGRIPLELSTKSYPQFELGQIANPLPADWYEKHPALQAYALKIEGLEIDKRLNQEILKPDLTVHYKFLNAPTQNDFFSQYSTNNYAWGLKASFPLFIRKGRGEVLKSKLKIQETELDLDLKQIQIQNKVEALSAELSLLIQQLNNAQKMRANYARLLEAENIKFRNGESSLFLVNSRELKYIDSLVKQFQLEAKLKATQAKLEAEAAILYN</sequence>
<feature type="signal peptide" evidence="8">
    <location>
        <begin position="1"/>
        <end position="22"/>
    </location>
</feature>
<keyword evidence="4" id="KW-1134">Transmembrane beta strand</keyword>
<dbReference type="GO" id="GO:0015562">
    <property type="term" value="F:efflux transmembrane transporter activity"/>
    <property type="evidence" value="ECO:0007669"/>
    <property type="project" value="InterPro"/>
</dbReference>